<keyword evidence="4 7" id="KW-0489">Methyltransferase</keyword>
<evidence type="ECO:0000256" key="3">
    <source>
        <dbReference type="ARBA" id="ARBA00022490"/>
    </source>
</evidence>
<evidence type="ECO:0000256" key="2">
    <source>
        <dbReference type="ARBA" id="ARBA00005369"/>
    </source>
</evidence>
<dbReference type="EC" id="2.1.1.77" evidence="7"/>
<dbReference type="EMBL" id="NTKD01000005">
    <property type="protein sequence ID" value="PDH41297.1"/>
    <property type="molecule type" value="Genomic_DNA"/>
</dbReference>
<dbReference type="GO" id="GO:0030091">
    <property type="term" value="P:protein repair"/>
    <property type="evidence" value="ECO:0007669"/>
    <property type="project" value="UniProtKB-UniRule"/>
</dbReference>
<evidence type="ECO:0000256" key="7">
    <source>
        <dbReference type="HAMAP-Rule" id="MF_00090"/>
    </source>
</evidence>
<dbReference type="PANTHER" id="PTHR11579">
    <property type="entry name" value="PROTEIN-L-ISOASPARTATE O-METHYLTRANSFERASE"/>
    <property type="match status" value="1"/>
</dbReference>
<gene>
    <name evidence="7 8" type="primary">pcm</name>
    <name evidence="8" type="ORF">CNE99_02065</name>
</gene>
<dbReference type="GO" id="GO:0032259">
    <property type="term" value="P:methylation"/>
    <property type="evidence" value="ECO:0007669"/>
    <property type="project" value="UniProtKB-KW"/>
</dbReference>
<reference evidence="8 9" key="1">
    <citation type="submission" date="2017-08" db="EMBL/GenBank/DDBJ databases">
        <title>Fine stratification of microbial communities through a metagenomic profile of the photic zone.</title>
        <authorList>
            <person name="Haro-Moreno J.M."/>
            <person name="Lopez-Perez M."/>
            <person name="De La Torre J."/>
            <person name="Picazo A."/>
            <person name="Camacho A."/>
            <person name="Rodriguez-Valera F."/>
        </authorList>
    </citation>
    <scope>NUCLEOTIDE SEQUENCE [LARGE SCALE GENOMIC DNA]</scope>
    <source>
        <strain evidence="8">MED-G24</strain>
    </source>
</reference>
<dbReference type="HAMAP" id="MF_00090">
    <property type="entry name" value="PIMT"/>
    <property type="match status" value="1"/>
</dbReference>
<organism evidence="8 9">
    <name type="scientific">OM182 bacterium MED-G24</name>
    <dbReference type="NCBI Taxonomy" id="1986255"/>
    <lineage>
        <taxon>Bacteria</taxon>
        <taxon>Pseudomonadati</taxon>
        <taxon>Pseudomonadota</taxon>
        <taxon>Gammaproteobacteria</taxon>
        <taxon>OMG group</taxon>
        <taxon>OM182 clade</taxon>
    </lineage>
</organism>
<dbReference type="CDD" id="cd02440">
    <property type="entry name" value="AdoMet_MTases"/>
    <property type="match status" value="1"/>
</dbReference>
<name>A0A2A5WYJ1_9GAMM</name>
<accession>A0A2A5WYJ1</accession>
<comment type="function">
    <text evidence="7">Catalyzes the methyl esterification of L-isoaspartyl residues in peptides and proteins that result from spontaneous decomposition of normal L-aspartyl and L-asparaginyl residues. It plays a role in the repair and/or degradation of damaged proteins.</text>
</comment>
<dbReference type="NCBIfam" id="TIGR00080">
    <property type="entry name" value="pimt"/>
    <property type="match status" value="1"/>
</dbReference>
<comment type="caution">
    <text evidence="8">The sequence shown here is derived from an EMBL/GenBank/DDBJ whole genome shotgun (WGS) entry which is preliminary data.</text>
</comment>
<dbReference type="Pfam" id="PF01135">
    <property type="entry name" value="PCMT"/>
    <property type="match status" value="1"/>
</dbReference>
<dbReference type="InterPro" id="IPR029063">
    <property type="entry name" value="SAM-dependent_MTases_sf"/>
</dbReference>
<dbReference type="InterPro" id="IPR000682">
    <property type="entry name" value="PCMT"/>
</dbReference>
<dbReference type="SUPFAM" id="SSF53335">
    <property type="entry name" value="S-adenosyl-L-methionine-dependent methyltransferases"/>
    <property type="match status" value="1"/>
</dbReference>
<dbReference type="GO" id="GO:0004719">
    <property type="term" value="F:protein-L-isoaspartate (D-aspartate) O-methyltransferase activity"/>
    <property type="evidence" value="ECO:0007669"/>
    <property type="project" value="UniProtKB-UniRule"/>
</dbReference>
<evidence type="ECO:0000313" key="9">
    <source>
        <dbReference type="Proteomes" id="UP000219327"/>
    </source>
</evidence>
<dbReference type="AlphaFoldDB" id="A0A2A5WYJ1"/>
<keyword evidence="5 7" id="KW-0808">Transferase</keyword>
<keyword evidence="3 7" id="KW-0963">Cytoplasm</keyword>
<dbReference type="Proteomes" id="UP000219327">
    <property type="component" value="Unassembled WGS sequence"/>
</dbReference>
<keyword evidence="6 7" id="KW-0949">S-adenosyl-L-methionine</keyword>
<comment type="catalytic activity">
    <reaction evidence="7">
        <text>[protein]-L-isoaspartate + S-adenosyl-L-methionine = [protein]-L-isoaspartate alpha-methyl ester + S-adenosyl-L-homocysteine</text>
        <dbReference type="Rhea" id="RHEA:12705"/>
        <dbReference type="Rhea" id="RHEA-COMP:12143"/>
        <dbReference type="Rhea" id="RHEA-COMP:12144"/>
        <dbReference type="ChEBI" id="CHEBI:57856"/>
        <dbReference type="ChEBI" id="CHEBI:59789"/>
        <dbReference type="ChEBI" id="CHEBI:90596"/>
        <dbReference type="ChEBI" id="CHEBI:90598"/>
        <dbReference type="EC" id="2.1.1.77"/>
    </reaction>
</comment>
<dbReference type="GO" id="GO:0005737">
    <property type="term" value="C:cytoplasm"/>
    <property type="evidence" value="ECO:0007669"/>
    <property type="project" value="UniProtKB-SubCell"/>
</dbReference>
<dbReference type="NCBIfam" id="NF001453">
    <property type="entry name" value="PRK00312.1"/>
    <property type="match status" value="1"/>
</dbReference>
<dbReference type="PANTHER" id="PTHR11579:SF0">
    <property type="entry name" value="PROTEIN-L-ISOASPARTATE(D-ASPARTATE) O-METHYLTRANSFERASE"/>
    <property type="match status" value="1"/>
</dbReference>
<comment type="similarity">
    <text evidence="2 7">Belongs to the methyltransferase superfamily. L-isoaspartyl/D-aspartyl protein methyltransferase family.</text>
</comment>
<evidence type="ECO:0000313" key="8">
    <source>
        <dbReference type="EMBL" id="PDH41297.1"/>
    </source>
</evidence>
<proteinExistence type="inferred from homology"/>
<feature type="active site" evidence="7">
    <location>
        <position position="71"/>
    </location>
</feature>
<comment type="subcellular location">
    <subcellularLocation>
        <location evidence="1 7">Cytoplasm</location>
    </subcellularLocation>
</comment>
<evidence type="ECO:0000256" key="4">
    <source>
        <dbReference type="ARBA" id="ARBA00022603"/>
    </source>
</evidence>
<sequence>MNSRADIQGVGMTSARTRARLIARLRSQGITDETVLEVMQAVPRHLFVDEALSHRAYEDSALPIGFNQTISQPYTVARMTELLLEDNRPSRVLEIGTGCGYQAAVLSALVDQVFTIERISGLADNARRTFSDLGVTNVIQRHNDGANGWSERGPFDGMLITASPHQVPPALFAQLNEGGRMILPLETDDGQYLTRVTRLQGEMSVDTIEPAKFVPLLGGSG</sequence>
<evidence type="ECO:0000256" key="6">
    <source>
        <dbReference type="ARBA" id="ARBA00022691"/>
    </source>
</evidence>
<evidence type="ECO:0000256" key="5">
    <source>
        <dbReference type="ARBA" id="ARBA00022679"/>
    </source>
</evidence>
<dbReference type="Gene3D" id="3.40.50.150">
    <property type="entry name" value="Vaccinia Virus protein VP39"/>
    <property type="match status" value="1"/>
</dbReference>
<protein>
    <recommendedName>
        <fullName evidence="7">Protein-L-isoaspartate O-methyltransferase</fullName>
        <ecNumber evidence="7">2.1.1.77</ecNumber>
    </recommendedName>
    <alternativeName>
        <fullName evidence="7">L-isoaspartyl protein carboxyl methyltransferase</fullName>
    </alternativeName>
    <alternativeName>
        <fullName evidence="7">Protein L-isoaspartyl methyltransferase</fullName>
    </alternativeName>
    <alternativeName>
        <fullName evidence="7">Protein-beta-aspartate methyltransferase</fullName>
        <shortName evidence="7">PIMT</shortName>
    </alternativeName>
</protein>
<evidence type="ECO:0000256" key="1">
    <source>
        <dbReference type="ARBA" id="ARBA00004496"/>
    </source>
</evidence>
<dbReference type="FunFam" id="3.40.50.150:FF:000010">
    <property type="entry name" value="Protein-L-isoaspartate O-methyltransferase"/>
    <property type="match status" value="1"/>
</dbReference>